<accession>V5WHR1</accession>
<keyword evidence="2" id="KW-0378">Hydrolase</keyword>
<dbReference type="GO" id="GO:0047570">
    <property type="term" value="F:3-oxoadipate enol-lactonase activity"/>
    <property type="evidence" value="ECO:0007669"/>
    <property type="project" value="UniProtKB-EC"/>
</dbReference>
<dbReference type="Gene3D" id="3.40.50.1820">
    <property type="entry name" value="alpha/beta hydrolase"/>
    <property type="match status" value="1"/>
</dbReference>
<keyword evidence="3" id="KW-1185">Reference proteome</keyword>
<evidence type="ECO:0000313" key="2">
    <source>
        <dbReference type="EMBL" id="AHC15348.1"/>
    </source>
</evidence>
<dbReference type="InterPro" id="IPR050266">
    <property type="entry name" value="AB_hydrolase_sf"/>
</dbReference>
<evidence type="ECO:0000259" key="1">
    <source>
        <dbReference type="Pfam" id="PF12697"/>
    </source>
</evidence>
<feature type="domain" description="AB hydrolase-1" evidence="1">
    <location>
        <begin position="35"/>
        <end position="254"/>
    </location>
</feature>
<dbReference type="EMBL" id="CP006939">
    <property type="protein sequence ID" value="AHC15348.1"/>
    <property type="molecule type" value="Genomic_DNA"/>
</dbReference>
<name>V5WHR1_9SPIO</name>
<dbReference type="RefSeq" id="WP_024268265.1">
    <property type="nucleotide sequence ID" value="NC_023035.1"/>
</dbReference>
<dbReference type="GO" id="GO:0016020">
    <property type="term" value="C:membrane"/>
    <property type="evidence" value="ECO:0007669"/>
    <property type="project" value="TreeGrafter"/>
</dbReference>
<dbReference type="Proteomes" id="UP000018680">
    <property type="component" value="Chromosome"/>
</dbReference>
<dbReference type="eggNOG" id="COG0596">
    <property type="taxonomic scope" value="Bacteria"/>
</dbReference>
<dbReference type="PRINTS" id="PR00111">
    <property type="entry name" value="ABHYDROLASE"/>
</dbReference>
<protein>
    <submittedName>
        <fullName evidence="2">Beta-ketoadipate enol-lactone hydrolase</fullName>
        <ecNumber evidence="2">3.1.1.24</ecNumber>
    </submittedName>
</protein>
<evidence type="ECO:0000313" key="3">
    <source>
        <dbReference type="Proteomes" id="UP000018680"/>
    </source>
</evidence>
<dbReference type="EC" id="3.1.1.24" evidence="2"/>
<dbReference type="InterPro" id="IPR000073">
    <property type="entry name" value="AB_hydrolase_1"/>
</dbReference>
<reference evidence="2 3" key="1">
    <citation type="journal article" date="2015" name="Stand. Genomic Sci.">
        <title>Complete genome sequence and description of Salinispira pacifica gen. nov., sp. nov., a novel spirochaete isolated form a hypersaline microbial mat.</title>
        <authorList>
            <person name="Ben Hania W."/>
            <person name="Joseph M."/>
            <person name="Schumann P."/>
            <person name="Bunk B."/>
            <person name="Fiebig A."/>
            <person name="Sproer C."/>
            <person name="Klenk H.P."/>
            <person name="Fardeau M.L."/>
            <person name="Spring S."/>
        </authorList>
    </citation>
    <scope>NUCLEOTIDE SEQUENCE [LARGE SCALE GENOMIC DNA]</scope>
    <source>
        <strain evidence="2 3">L21-RPul-D2</strain>
    </source>
</reference>
<dbReference type="SUPFAM" id="SSF53474">
    <property type="entry name" value="alpha/beta-Hydrolases"/>
    <property type="match status" value="1"/>
</dbReference>
<dbReference type="PANTHER" id="PTHR43798">
    <property type="entry name" value="MONOACYLGLYCEROL LIPASE"/>
    <property type="match status" value="1"/>
</dbReference>
<dbReference type="InterPro" id="IPR029058">
    <property type="entry name" value="AB_hydrolase_fold"/>
</dbReference>
<dbReference type="STRING" id="1307761.L21SP2_1977"/>
<proteinExistence type="predicted"/>
<dbReference type="HOGENOM" id="CLU_020336_53_1_12"/>
<dbReference type="Pfam" id="PF12697">
    <property type="entry name" value="Abhydrolase_6"/>
    <property type="match status" value="1"/>
</dbReference>
<organism evidence="2 3">
    <name type="scientific">Salinispira pacifica</name>
    <dbReference type="NCBI Taxonomy" id="1307761"/>
    <lineage>
        <taxon>Bacteria</taxon>
        <taxon>Pseudomonadati</taxon>
        <taxon>Spirochaetota</taxon>
        <taxon>Spirochaetia</taxon>
        <taxon>Spirochaetales</taxon>
        <taxon>Spirochaetaceae</taxon>
        <taxon>Salinispira</taxon>
    </lineage>
</organism>
<dbReference type="AlphaFoldDB" id="V5WHR1"/>
<sequence length="264" mass="29060">MENQALLKSRTITILGTPIRVRISGSSVKNPLPPLILIHGNTGSGRWFEKVLGKYPGLTLAPDLPNFGESGHIEEWSVPDYSRWLGFIADYFDCDSFILLGHSFGGAVAMDFATAHPERVDRLFLVDSSPVGGLVTPGEHYPVIEQYKTNRDLLAQALRAVVPTLKDETLFQKLVDDAAAMKPESFTGHADTLAKADYRDAASQYKGPVHVLYGEHDVLIDDQKAEETAKAFSATLDKIYGCGHSPMVELPDKFWNIVAGYLQI</sequence>
<dbReference type="KEGG" id="slr:L21SP2_1977"/>
<gene>
    <name evidence="2" type="ORF">L21SP2_1977</name>
</gene>
<dbReference type="PANTHER" id="PTHR43798:SF33">
    <property type="entry name" value="HYDROLASE, PUTATIVE (AFU_ORTHOLOGUE AFUA_2G14860)-RELATED"/>
    <property type="match status" value="1"/>
</dbReference>